<dbReference type="HOGENOM" id="CLU_006094_0_0_1"/>
<evidence type="ECO:0000256" key="2">
    <source>
        <dbReference type="ARBA" id="ARBA00022553"/>
    </source>
</evidence>
<evidence type="ECO:0000256" key="3">
    <source>
        <dbReference type="ARBA" id="ARBA00023242"/>
    </source>
</evidence>
<keyword evidence="10" id="KW-1185">Reference proteome</keyword>
<dbReference type="Gene3D" id="1.25.40.990">
    <property type="match status" value="1"/>
</dbReference>
<feature type="region of interest" description="Disordered" evidence="6">
    <location>
        <begin position="627"/>
        <end position="773"/>
    </location>
</feature>
<reference evidence="9" key="1">
    <citation type="submission" date="2011-10" db="EMBL/GenBank/DDBJ databases">
        <authorList>
            <person name="Genoscope - CEA"/>
        </authorList>
    </citation>
    <scope>NUCLEOTIDE SEQUENCE</scope>
</reference>
<keyword evidence="2" id="KW-0597">Phosphoprotein</keyword>
<feature type="compositionally biased region" description="Polar residues" evidence="6">
    <location>
        <begin position="627"/>
        <end position="662"/>
    </location>
</feature>
<keyword evidence="3 5" id="KW-0539">Nucleus</keyword>
<evidence type="ECO:0000256" key="1">
    <source>
        <dbReference type="ARBA" id="ARBA00004259"/>
    </source>
</evidence>
<comment type="similarity">
    <text evidence="4 5">Belongs to the SAC3 family.</text>
</comment>
<dbReference type="Gene3D" id="6.10.250.2880">
    <property type="match status" value="1"/>
</dbReference>
<dbReference type="PIRSF" id="PIRSF037320">
    <property type="entry name" value="mRNA_export_factor_Sac3"/>
    <property type="match status" value="1"/>
</dbReference>
<protein>
    <recommendedName>
        <fullName evidence="5">Nuclear mRNA export factor</fullName>
    </recommendedName>
</protein>
<dbReference type="InParanoid" id="G8Y6Q8"/>
<feature type="domain" description="PCI" evidence="7">
    <location>
        <begin position="359"/>
        <end position="549"/>
    </location>
</feature>
<feature type="compositionally biased region" description="Low complexity" evidence="6">
    <location>
        <begin position="750"/>
        <end position="764"/>
    </location>
</feature>
<dbReference type="Pfam" id="PF12209">
    <property type="entry name" value="SAC3"/>
    <property type="match status" value="1"/>
</dbReference>
<dbReference type="InterPro" id="IPR045107">
    <property type="entry name" value="SAC3/GANP/THP3"/>
</dbReference>
<dbReference type="OrthoDB" id="264795at2759"/>
<feature type="compositionally biased region" description="Polar residues" evidence="6">
    <location>
        <begin position="44"/>
        <end position="66"/>
    </location>
</feature>
<dbReference type="Proteomes" id="UP000005222">
    <property type="component" value="Chromosome L"/>
</dbReference>
<feature type="compositionally biased region" description="Polar residues" evidence="6">
    <location>
        <begin position="1177"/>
        <end position="1187"/>
    </location>
</feature>
<feature type="compositionally biased region" description="Basic and acidic residues" evidence="6">
    <location>
        <begin position="712"/>
        <end position="722"/>
    </location>
</feature>
<evidence type="ECO:0000313" key="8">
    <source>
        <dbReference type="EMBL" id="CCE83257.1"/>
    </source>
</evidence>
<dbReference type="EMBL" id="FO082048">
    <property type="protein sequence ID" value="CCE84288.1"/>
    <property type="molecule type" value="Genomic_DNA"/>
</dbReference>
<dbReference type="Pfam" id="PF03399">
    <property type="entry name" value="SAC3_GANP"/>
    <property type="match status" value="1"/>
</dbReference>
<dbReference type="STRING" id="559304.G8Y6Q8"/>
<dbReference type="InterPro" id="IPR000717">
    <property type="entry name" value="PCI_dom"/>
</dbReference>
<dbReference type="GO" id="GO:0006406">
    <property type="term" value="P:mRNA export from nucleus"/>
    <property type="evidence" value="ECO:0007669"/>
    <property type="project" value="UniProtKB-UniRule"/>
</dbReference>
<name>G8Y6Q8_PICSO</name>
<dbReference type="FunCoup" id="G8Y6Q8">
    <property type="interactions" value="262"/>
</dbReference>
<proteinExistence type="inferred from homology"/>
<feature type="region of interest" description="Disordered" evidence="6">
    <location>
        <begin position="1"/>
        <end position="111"/>
    </location>
</feature>
<evidence type="ECO:0000256" key="4">
    <source>
        <dbReference type="ARBA" id="ARBA00038443"/>
    </source>
</evidence>
<dbReference type="PROSITE" id="PS50250">
    <property type="entry name" value="PCI"/>
    <property type="match status" value="1"/>
</dbReference>
<dbReference type="EMBL" id="FO082049">
    <property type="protein sequence ID" value="CCE83257.1"/>
    <property type="molecule type" value="Genomic_DNA"/>
</dbReference>
<dbReference type="InterPro" id="IPR024293">
    <property type="entry name" value="SAC3_helical"/>
</dbReference>
<dbReference type="InterPro" id="IPR005062">
    <property type="entry name" value="SAC3/GANP/THP3_conserved"/>
</dbReference>
<dbReference type="GO" id="GO:0005737">
    <property type="term" value="C:cytoplasm"/>
    <property type="evidence" value="ECO:0007669"/>
    <property type="project" value="TreeGrafter"/>
</dbReference>
<evidence type="ECO:0000259" key="7">
    <source>
        <dbReference type="PROSITE" id="PS50250"/>
    </source>
</evidence>
<dbReference type="GO" id="GO:0005635">
    <property type="term" value="C:nuclear envelope"/>
    <property type="evidence" value="ECO:0007669"/>
    <property type="project" value="UniProtKB-SubCell"/>
</dbReference>
<sequence length="1320" mass="149176">MSALEPRSSSTSSSFIPSKHGQKPSNGYGDGRRNNQSQRKRLNRNNNIESKNNTSTSGNPKSNGTSFEKRKGNVPNRKQNRPNKHSANPSNSTAFSFEQSKSSTPTDLPSFSLEEVSMTGPLIADPESHGFRRKSNIPARPTPRYLIRQPRILVTPVFDQNIWDKDNQEKMLEMEAKNSGKDFQGLYEDFQKMRENERNKMISLGLVDAENTRKDLNDAISFQGTCVDMCPIFERVRRALENNVKALEKDPVTNKISRDRAVKAFSRPAAGQPPPLPSDVRPPRVLKNTLDYLVDSIVPQLPEAHSFLWDRTRSIRQDFIYQNFYGPEAIDCNERIVRIHLVSLHIMAGSDLEYSQQQELEQFNKALQTLMEIYADVRNHGGSCPNEAEFRAYYLLSHIRDPEPERELQTLPDYILKDKQIQLALKIRTLVSQNNIVERNHRNTVGALNLFSKFFEIVYSEETPFLISCLLETQFNEIRFYALKSMSRCYHTKGRAYPADILQKTLGFDSLEKLVAFVEYYEIDTVRDEENKILIDLFNKEKLESKYKLNSFHDKPKLTKTYSTQLDDKIQGLDVRSFINSGKPVNNLNLRNAGSSMIVPTNKSGFNSTSKNSIPAVPADERKFSFNFSGTSRTPSASSATFDNVQGKSQTPFTSALSQPANQVIPPSLQNNTSINQGPSNNFKPKEQPSVSTFNFGPKPDINPISALPTRESGDQKTEKNKPAVFTFGKPSDISQSSASNNHKLLAGDTSSSNLTSLPSLPSTRNDKPQVEAPRVIEVPKPKKLKDEPLFSTALDSVYKQILSYQVNKELGKLLQNVLDYQASNVRRRDVIRKIGTEVFSDLLSNVIFDTTSSTYAESFYERNLKLRMIKRIGKRGKSLLSNYRKKREKINELHSISFQRPVHKRSSSNASSSFVNSNVNRKRLKWDSEESMEYISKKQMEIRKLWEPLNLKVFLDRCSKNFSIPIESDIIKLKFLVVVENWSFSCSKWLHAKLALKPSDDKSVYCNSVKNDKLEILTTSLPNNDLSKTFFSETAFMVFECGFLNEIQLSKFSSLDSKLKRDGLVLRKLIAILNKHALFKVQILVLYWNVSSQKLDSGSLEESLDVSGVVKQPSVRNLSLLDMSSSDNDINSLLTEGFYGLADTFSGELTRKGLTRKARIFGTDKKPDADIAIATSTPTATEQLPSEPSRPKSRQFSKKYEYLKNHLRPNTSFAQNHNISNRSLALHNRHLQNSFLNTTMNNSNISGMFNVSSNSVGTVLNDSLLAGLGTGVIEESTPFASPKTTKFAKSAPQTAPNNGLQQLRQLVADVRTRYKREQG</sequence>
<evidence type="ECO:0000256" key="5">
    <source>
        <dbReference type="PIRNR" id="PIRNR037320"/>
    </source>
</evidence>
<evidence type="ECO:0000313" key="9">
    <source>
        <dbReference type="EMBL" id="CCE84288.1"/>
    </source>
</evidence>
<dbReference type="eggNOG" id="KOG1860">
    <property type="taxonomic scope" value="Eukaryota"/>
</dbReference>
<reference evidence="10" key="2">
    <citation type="journal article" date="2012" name="G3 (Bethesda)">
        <title>Pichia sorbitophila, an interspecies yeast hybrid reveals early steps of genome resolution following polyploidization.</title>
        <authorList>
            <person name="Leh Louis V."/>
            <person name="Despons L."/>
            <person name="Friedrich A."/>
            <person name="Martin T."/>
            <person name="Durrens P."/>
            <person name="Casaregola S."/>
            <person name="Neuveglise C."/>
            <person name="Fairhead C."/>
            <person name="Marck C."/>
            <person name="Cruz J.A."/>
            <person name="Straub M.L."/>
            <person name="Kugler V."/>
            <person name="Sacerdot C."/>
            <person name="Uzunov Z."/>
            <person name="Thierry A."/>
            <person name="Weiss S."/>
            <person name="Bleykasten C."/>
            <person name="De Montigny J."/>
            <person name="Jacques N."/>
            <person name="Jung P."/>
            <person name="Lemaire M."/>
            <person name="Mallet S."/>
            <person name="Morel G."/>
            <person name="Richard G.F."/>
            <person name="Sarkar A."/>
            <person name="Savel G."/>
            <person name="Schacherer J."/>
            <person name="Seret M.L."/>
            <person name="Talla E."/>
            <person name="Samson G."/>
            <person name="Jubin C."/>
            <person name="Poulain J."/>
            <person name="Vacherie B."/>
            <person name="Barbe V."/>
            <person name="Pelletier E."/>
            <person name="Sherman D.J."/>
            <person name="Westhof E."/>
            <person name="Weissenbach J."/>
            <person name="Baret P.V."/>
            <person name="Wincker P."/>
            <person name="Gaillardin C."/>
            <person name="Dujon B."/>
            <person name="Souciet J.L."/>
        </authorList>
    </citation>
    <scope>NUCLEOTIDE SEQUENCE [LARGE SCALE GENOMIC DNA]</scope>
    <source>
        <strain evidence="10">ATCC MYA-4447 / BCRC 22081 / CBS 7064 / NBRC 10061 / NRRL Y-12695</strain>
    </source>
</reference>
<dbReference type="GO" id="GO:0070390">
    <property type="term" value="C:transcription export complex 2"/>
    <property type="evidence" value="ECO:0007669"/>
    <property type="project" value="UniProtKB-UniRule"/>
</dbReference>
<dbReference type="PANTHER" id="PTHR12436">
    <property type="entry name" value="80 KDA MCM3-ASSOCIATED PROTEIN"/>
    <property type="match status" value="1"/>
</dbReference>
<dbReference type="FunFam" id="1.25.40.990:FF:000008">
    <property type="entry name" value="Nuclear mRNA export protein SAC3"/>
    <property type="match status" value="1"/>
</dbReference>
<feature type="compositionally biased region" description="Polar residues" evidence="6">
    <location>
        <begin position="733"/>
        <end position="743"/>
    </location>
</feature>
<dbReference type="Proteomes" id="UP000005222">
    <property type="component" value="Chromosome K"/>
</dbReference>
<feature type="compositionally biased region" description="Polar residues" evidence="6">
    <location>
        <begin position="668"/>
        <end position="695"/>
    </location>
</feature>
<evidence type="ECO:0000313" key="10">
    <source>
        <dbReference type="Proteomes" id="UP000005222"/>
    </source>
</evidence>
<accession>G8Y6Q8</accession>
<evidence type="ECO:0000256" key="6">
    <source>
        <dbReference type="SAM" id="MobiDB-lite"/>
    </source>
</evidence>
<dbReference type="GO" id="GO:0042274">
    <property type="term" value="P:ribosomal small subunit biogenesis"/>
    <property type="evidence" value="ECO:0007669"/>
    <property type="project" value="UniProtKB-UniRule"/>
</dbReference>
<organism evidence="9 10">
    <name type="scientific">Pichia sorbitophila (strain ATCC MYA-4447 / BCRC 22081 / CBS 7064 / NBRC 10061 / NRRL Y-12695)</name>
    <name type="common">Hybrid yeast</name>
    <dbReference type="NCBI Taxonomy" id="559304"/>
    <lineage>
        <taxon>Eukaryota</taxon>
        <taxon>Fungi</taxon>
        <taxon>Dikarya</taxon>
        <taxon>Ascomycota</taxon>
        <taxon>Saccharomycotina</taxon>
        <taxon>Pichiomycetes</taxon>
        <taxon>Debaryomycetaceae</taxon>
        <taxon>Millerozyma</taxon>
    </lineage>
</organism>
<feature type="region of interest" description="Disordered" evidence="6">
    <location>
        <begin position="1177"/>
        <end position="1196"/>
    </location>
</feature>
<gene>
    <name evidence="9" type="primary">Piso0_003829</name>
    <name evidence="8" type="ORF">GNLVRS01_PISO0K03486g</name>
    <name evidence="9" type="ORF">GNLVRS01_PISO0L03487g</name>
</gene>
<dbReference type="InterPro" id="IPR017173">
    <property type="entry name" value="Sac3"/>
</dbReference>
<comment type="subcellular location">
    <subcellularLocation>
        <location evidence="1 5">Nucleus envelope</location>
    </subcellularLocation>
</comment>
<dbReference type="PANTHER" id="PTHR12436:SF3">
    <property type="entry name" value="GERMINAL-CENTER ASSOCIATED NUCLEAR PROTEIN"/>
    <property type="match status" value="1"/>
</dbReference>
<feature type="compositionally biased region" description="Polar residues" evidence="6">
    <location>
        <begin position="85"/>
        <end position="109"/>
    </location>
</feature>